<evidence type="ECO:0000313" key="2">
    <source>
        <dbReference type="EMBL" id="PVZ97000.1"/>
    </source>
</evidence>
<accession>A0A2U1IW31</accession>
<proteinExistence type="predicted"/>
<dbReference type="EMBL" id="MBFU01001025">
    <property type="protein sequence ID" value="PVZ97000.1"/>
    <property type="molecule type" value="Genomic_DNA"/>
</dbReference>
<feature type="region of interest" description="Disordered" evidence="1">
    <location>
        <begin position="304"/>
        <end position="325"/>
    </location>
</feature>
<evidence type="ECO:0000313" key="3">
    <source>
        <dbReference type="Proteomes" id="UP000245591"/>
    </source>
</evidence>
<feature type="non-terminal residue" evidence="2">
    <location>
        <position position="347"/>
    </location>
</feature>
<gene>
    <name evidence="2" type="ORF">BB558_007067</name>
</gene>
<dbReference type="AlphaFoldDB" id="A0A2U1IW31"/>
<name>A0A2U1IW31_SMIAN</name>
<protein>
    <submittedName>
        <fullName evidence="2">Uncharacterized protein</fullName>
    </submittedName>
</protein>
<feature type="compositionally biased region" description="Basic and acidic residues" evidence="1">
    <location>
        <begin position="304"/>
        <end position="323"/>
    </location>
</feature>
<keyword evidence="3" id="KW-1185">Reference proteome</keyword>
<sequence length="347" mass="39764">MEETSNKEGSYAKTARTSLSKMISIKHLLFDKIEQGSLTILTPHGGEERLGIDLSKFTQDFEDVVEIITKETDPNNSSSTINRKTKKIFIDFDSKEFAMKFKEKKIKFKEEIINISDTVELNEEILNIVIPSFEGKSLNKVIKVIKSTFTELGTIIDMSVLVHPNGTFLTNLAKILFKKNKDAIIPPFLVVENATFNMHYKNSPLVCKYCKAVDHTQTPPAFKFPDTRKEWVPVSNKRKKNFINYYSLENLVNKISTPPPTKIITAQSQETEELISQKNGENLMFEDTNRYNILCDEIDPKVTDKNRDKGFKVPNKSNKERPEIQNMTSLNIIDERNELGIDKSDKK</sequence>
<organism evidence="2 3">
    <name type="scientific">Smittium angustum</name>
    <dbReference type="NCBI Taxonomy" id="133377"/>
    <lineage>
        <taxon>Eukaryota</taxon>
        <taxon>Fungi</taxon>
        <taxon>Fungi incertae sedis</taxon>
        <taxon>Zoopagomycota</taxon>
        <taxon>Kickxellomycotina</taxon>
        <taxon>Harpellomycetes</taxon>
        <taxon>Harpellales</taxon>
        <taxon>Legeriomycetaceae</taxon>
        <taxon>Smittium</taxon>
    </lineage>
</organism>
<evidence type="ECO:0000256" key="1">
    <source>
        <dbReference type="SAM" id="MobiDB-lite"/>
    </source>
</evidence>
<reference evidence="2 3" key="1">
    <citation type="journal article" date="2018" name="MBio">
        <title>Comparative Genomics Reveals the Core Gene Toolbox for the Fungus-Insect Symbiosis.</title>
        <authorList>
            <person name="Wang Y."/>
            <person name="Stata M."/>
            <person name="Wang W."/>
            <person name="Stajich J.E."/>
            <person name="White M.M."/>
            <person name="Moncalvo J.M."/>
        </authorList>
    </citation>
    <scope>NUCLEOTIDE SEQUENCE [LARGE SCALE GENOMIC DNA]</scope>
    <source>
        <strain evidence="2 3">AUS-126-30</strain>
    </source>
</reference>
<comment type="caution">
    <text evidence="2">The sequence shown here is derived from an EMBL/GenBank/DDBJ whole genome shotgun (WGS) entry which is preliminary data.</text>
</comment>
<dbReference type="Proteomes" id="UP000245591">
    <property type="component" value="Unassembled WGS sequence"/>
</dbReference>